<dbReference type="InterPro" id="IPR000868">
    <property type="entry name" value="Isochorismatase-like_dom"/>
</dbReference>
<dbReference type="EC" id="3.5.1.19" evidence="6"/>
<comment type="similarity">
    <text evidence="1">Belongs to the isochorismatase family.</text>
</comment>
<dbReference type="Proteomes" id="UP000516446">
    <property type="component" value="Chromosome"/>
</dbReference>
<evidence type="ECO:0000259" key="8">
    <source>
        <dbReference type="Pfam" id="PF00857"/>
    </source>
</evidence>
<keyword evidence="10" id="KW-1185">Reference proteome</keyword>
<dbReference type="Pfam" id="PF00857">
    <property type="entry name" value="Isochorismatase"/>
    <property type="match status" value="1"/>
</dbReference>
<dbReference type="Gene3D" id="3.40.50.850">
    <property type="entry name" value="Isochorismatase-like"/>
    <property type="match status" value="1"/>
</dbReference>
<dbReference type="EMBL" id="CP043431">
    <property type="protein sequence ID" value="QNT63999.1"/>
    <property type="molecule type" value="Genomic_DNA"/>
</dbReference>
<organism evidence="9 10">
    <name type="scientific">Weissella koreensis</name>
    <dbReference type="NCBI Taxonomy" id="165096"/>
    <lineage>
        <taxon>Bacteria</taxon>
        <taxon>Bacillati</taxon>
        <taxon>Bacillota</taxon>
        <taxon>Bacilli</taxon>
        <taxon>Lactobacillales</taxon>
        <taxon>Lactobacillaceae</taxon>
        <taxon>Weissella</taxon>
    </lineage>
</organism>
<dbReference type="SUPFAM" id="SSF52499">
    <property type="entry name" value="Isochorismatase-like hydrolases"/>
    <property type="match status" value="1"/>
</dbReference>
<evidence type="ECO:0000256" key="2">
    <source>
        <dbReference type="ARBA" id="ARBA00022642"/>
    </source>
</evidence>
<dbReference type="AlphaFoldDB" id="A0A7H1MKL3"/>
<evidence type="ECO:0000313" key="9">
    <source>
        <dbReference type="EMBL" id="QNT63999.1"/>
    </source>
</evidence>
<keyword evidence="4 9" id="KW-0378">Hydrolase</keyword>
<dbReference type="InterPro" id="IPR036380">
    <property type="entry name" value="Isochorismatase-like_sf"/>
</dbReference>
<evidence type="ECO:0000256" key="4">
    <source>
        <dbReference type="ARBA" id="ARBA00022801"/>
    </source>
</evidence>
<keyword evidence="3" id="KW-0479">Metal-binding</keyword>
<protein>
    <recommendedName>
        <fullName evidence="6">nicotinamidase</fullName>
        <ecNumber evidence="6">3.5.1.19</ecNumber>
    </recommendedName>
    <alternativeName>
        <fullName evidence="7">Nicotinamide deamidase</fullName>
    </alternativeName>
</protein>
<evidence type="ECO:0000313" key="10">
    <source>
        <dbReference type="Proteomes" id="UP000516446"/>
    </source>
</evidence>
<dbReference type="PANTHER" id="PTHR11080">
    <property type="entry name" value="PYRAZINAMIDASE/NICOTINAMIDASE"/>
    <property type="match status" value="1"/>
</dbReference>
<evidence type="ECO:0000256" key="3">
    <source>
        <dbReference type="ARBA" id="ARBA00022723"/>
    </source>
</evidence>
<dbReference type="OMA" id="ICVISNA"/>
<name>A0A7H1MKL3_9LACO</name>
<evidence type="ECO:0000256" key="7">
    <source>
        <dbReference type="ARBA" id="ARBA00043224"/>
    </source>
</evidence>
<evidence type="ECO:0000256" key="5">
    <source>
        <dbReference type="ARBA" id="ARBA00037900"/>
    </source>
</evidence>
<keyword evidence="2" id="KW-0662">Pyridine nucleotide biosynthesis</keyword>
<comment type="pathway">
    <text evidence="5">Cofactor biosynthesis; nicotinate biosynthesis; nicotinate from nicotinamide: step 1/1.</text>
</comment>
<feature type="domain" description="Isochorismatase-like" evidence="8">
    <location>
        <begin position="5"/>
        <end position="169"/>
    </location>
</feature>
<gene>
    <name evidence="9" type="ORF">FY536_01350</name>
</gene>
<evidence type="ECO:0000256" key="1">
    <source>
        <dbReference type="ARBA" id="ARBA00006336"/>
    </source>
</evidence>
<dbReference type="RefSeq" id="WP_006845666.1">
    <property type="nucleotide sequence ID" value="NZ_CP026847.1"/>
</dbReference>
<evidence type="ECO:0000256" key="6">
    <source>
        <dbReference type="ARBA" id="ARBA00039017"/>
    </source>
</evidence>
<sequence>MPKKMLILIDFQNDFIDGSLGTPEAQQIIPAVLKKLSEYSKDERIATMDTHGENYLSTQEGKYLPVIHTQYKSHGWEIYPAAQVGFKYIIEKSTFGSIELAQLLLNEKVEEVELIGLDSDICVISNAILIKNIAPEIKVMVSAHATAGTTPQKHENVLEVLKTLQVDIID</sequence>
<dbReference type="PANTHER" id="PTHR11080:SF2">
    <property type="entry name" value="LD05707P"/>
    <property type="match status" value="1"/>
</dbReference>
<dbReference type="GO" id="GO:0019363">
    <property type="term" value="P:pyridine nucleotide biosynthetic process"/>
    <property type="evidence" value="ECO:0007669"/>
    <property type="project" value="UniProtKB-KW"/>
</dbReference>
<dbReference type="InterPro" id="IPR052347">
    <property type="entry name" value="Isochorismatase_Nicotinamidase"/>
</dbReference>
<proteinExistence type="inferred from homology"/>
<dbReference type="GO" id="GO:0008936">
    <property type="term" value="F:nicotinamidase activity"/>
    <property type="evidence" value="ECO:0007669"/>
    <property type="project" value="UniProtKB-EC"/>
</dbReference>
<accession>A0A7H1MKL3</accession>
<reference evidence="9 10" key="1">
    <citation type="submission" date="2019-08" db="EMBL/GenBank/DDBJ databases">
        <authorList>
            <person name="Chang H.C."/>
            <person name="Mun S.Y."/>
        </authorList>
    </citation>
    <scope>NUCLEOTIDE SEQUENCE [LARGE SCALE GENOMIC DNA]</scope>
    <source>
        <strain evidence="9 10">SK</strain>
    </source>
</reference>
<dbReference type="GO" id="GO:0046872">
    <property type="term" value="F:metal ion binding"/>
    <property type="evidence" value="ECO:0007669"/>
    <property type="project" value="UniProtKB-KW"/>
</dbReference>
<dbReference type="CDD" id="cd00431">
    <property type="entry name" value="cysteine_hydrolases"/>
    <property type="match status" value="1"/>
</dbReference>